<evidence type="ECO:0000313" key="2">
    <source>
        <dbReference type="EMBL" id="ROV87188.1"/>
    </source>
</evidence>
<protein>
    <submittedName>
        <fullName evidence="2">Uncharacterized protein</fullName>
    </submittedName>
</protein>
<dbReference type="OrthoDB" id="10663526at2759"/>
<dbReference type="EMBL" id="LJZO01000090">
    <property type="protein sequence ID" value="ROV87188.1"/>
    <property type="molecule type" value="Genomic_DNA"/>
</dbReference>
<feature type="region of interest" description="Disordered" evidence="1">
    <location>
        <begin position="480"/>
        <end position="511"/>
    </location>
</feature>
<feature type="compositionally biased region" description="Polar residues" evidence="1">
    <location>
        <begin position="28"/>
        <end position="49"/>
    </location>
</feature>
<keyword evidence="3" id="KW-1185">Reference proteome</keyword>
<name>A0A423V8L7_CYTCH</name>
<evidence type="ECO:0000256" key="1">
    <source>
        <dbReference type="SAM" id="MobiDB-lite"/>
    </source>
</evidence>
<feature type="compositionally biased region" description="Low complexity" evidence="1">
    <location>
        <begin position="177"/>
        <end position="187"/>
    </location>
</feature>
<accession>A0A423V8L7</accession>
<sequence>MEEVKIIAEDVVREALWAGQALQEAQTWASLQTSGPTSTSDRASSSTLTGDFEGQDVESNMSEQHFEDEQDADMAYDGGESAFQDLIDPALWRSAGDDAHGQRISQAAILNTHPTAIDFRPAHGQQAGFGRGQGVPMPTFSLGTPGYPDPGQLFASQNIPQGPQSLNPHLTQSLLRAQQQGAPSPSSGLGGSIPAPFPWMGGPPAAVASSGSQIPQGPRGSPAGAVVANASGRPPKRPDVTQERVESVAAAGEKRRKQNPKCKAANSALRDWVRKTQIDPHVPQGLDKDAKFPCPLCKEQMPHSSLESHIIQKHLSALEGDMPDGVRPGRYPCRYPGCGALKHNHRPDALADHECTVHGVDAPKKRYSADEKYLKRKCPAVLRGHNLNDGKELNALKERVREAEQQLAQRFPQYESRHGLDLDTTYPTDEGALPKSKATLIEDLIKLRTDGSKKGKLLCQSGKEGTWSEVLEDLMTALRRVQAGQAPDEQARDDEGEQKEADGSGGTYEEE</sequence>
<organism evidence="2 3">
    <name type="scientific">Cytospora chrysosperma</name>
    <name type="common">Cytospora canker fungus</name>
    <name type="synonym">Sphaeria chrysosperma</name>
    <dbReference type="NCBI Taxonomy" id="252740"/>
    <lineage>
        <taxon>Eukaryota</taxon>
        <taxon>Fungi</taxon>
        <taxon>Dikarya</taxon>
        <taxon>Ascomycota</taxon>
        <taxon>Pezizomycotina</taxon>
        <taxon>Sordariomycetes</taxon>
        <taxon>Sordariomycetidae</taxon>
        <taxon>Diaporthales</taxon>
        <taxon>Cytosporaceae</taxon>
        <taxon>Cytospora</taxon>
    </lineage>
</organism>
<comment type="caution">
    <text evidence="2">The sequence shown here is derived from an EMBL/GenBank/DDBJ whole genome shotgun (WGS) entry which is preliminary data.</text>
</comment>
<feature type="region of interest" description="Disordered" evidence="1">
    <location>
        <begin position="28"/>
        <end position="59"/>
    </location>
</feature>
<gene>
    <name evidence="2" type="ORF">VSDG_09932</name>
</gene>
<dbReference type="Proteomes" id="UP000284375">
    <property type="component" value="Unassembled WGS sequence"/>
</dbReference>
<reference evidence="2 3" key="1">
    <citation type="submission" date="2015-09" db="EMBL/GenBank/DDBJ databases">
        <title>Host preference determinants of Valsa canker pathogens revealed by comparative genomics.</title>
        <authorList>
            <person name="Yin Z."/>
            <person name="Huang L."/>
        </authorList>
    </citation>
    <scope>NUCLEOTIDE SEQUENCE [LARGE SCALE GENOMIC DNA]</scope>
    <source>
        <strain evidence="2 3">YSFL</strain>
    </source>
</reference>
<proteinExistence type="predicted"/>
<feature type="region of interest" description="Disordered" evidence="1">
    <location>
        <begin position="174"/>
        <end position="243"/>
    </location>
</feature>
<dbReference type="AlphaFoldDB" id="A0A423V8L7"/>
<evidence type="ECO:0000313" key="3">
    <source>
        <dbReference type="Proteomes" id="UP000284375"/>
    </source>
</evidence>